<dbReference type="Gene3D" id="3.30.200.20">
    <property type="entry name" value="Phosphorylase Kinase, domain 1"/>
    <property type="match status" value="1"/>
</dbReference>
<evidence type="ECO:0000256" key="1">
    <source>
        <dbReference type="ARBA" id="ARBA00022679"/>
    </source>
</evidence>
<dbReference type="PANTHER" id="PTHR43289">
    <property type="entry name" value="MITOGEN-ACTIVATED PROTEIN KINASE KINASE KINASE 20-RELATED"/>
    <property type="match status" value="1"/>
</dbReference>
<dbReference type="EMBL" id="FNAG01000012">
    <property type="protein sequence ID" value="SDD97544.1"/>
    <property type="molecule type" value="Genomic_DNA"/>
</dbReference>
<feature type="region of interest" description="Disordered" evidence="7">
    <location>
        <begin position="652"/>
        <end position="674"/>
    </location>
</feature>
<dbReference type="PANTHER" id="PTHR43289:SF34">
    <property type="entry name" value="SERINE_THREONINE-PROTEIN KINASE YBDM-RELATED"/>
    <property type="match status" value="1"/>
</dbReference>
<dbReference type="PROSITE" id="PS00107">
    <property type="entry name" value="PROTEIN_KINASE_ATP"/>
    <property type="match status" value="1"/>
</dbReference>
<name>A0A1G6Z455_9GAMM</name>
<keyword evidence="1" id="KW-0808">Transferase</keyword>
<evidence type="ECO:0000313" key="10">
    <source>
        <dbReference type="Proteomes" id="UP000199603"/>
    </source>
</evidence>
<evidence type="ECO:0000256" key="5">
    <source>
        <dbReference type="PROSITE-ProRule" id="PRU00339"/>
    </source>
</evidence>
<dbReference type="SUPFAM" id="SSF48452">
    <property type="entry name" value="TPR-like"/>
    <property type="match status" value="4"/>
</dbReference>
<evidence type="ECO:0000256" key="6">
    <source>
        <dbReference type="PROSITE-ProRule" id="PRU10141"/>
    </source>
</evidence>
<proteinExistence type="predicted"/>
<dbReference type="Gene3D" id="1.25.40.10">
    <property type="entry name" value="Tetratricopeptide repeat domain"/>
    <property type="match status" value="2"/>
</dbReference>
<dbReference type="CDD" id="cd14014">
    <property type="entry name" value="STKc_PknB_like"/>
    <property type="match status" value="1"/>
</dbReference>
<dbReference type="Pfam" id="PF00069">
    <property type="entry name" value="Pkinase"/>
    <property type="match status" value="1"/>
</dbReference>
<sequence length="977" mass="106094">MIQAPGPATSDGSVSGTAARSDAGLEASGESFGASASAGADLAALDAEALRQLDAALERLLELDAAARADALAAQPAALQPALRQLLAAAEHLQPERTAAPLQLLQALAQAPEAPDLQTQATADTAVQQVGEWRLLAELGRGGMGSVHLGERRSHGFVQQAAVKRLHAGIDSREFLRRFERERRILAELSHPGIARLIDGGEDADGRPYLVMERVEGEPIDRYCDSARLDIGARVALCLQVLDALAHAHRSGVLHRDIKPSNLLVDASGRPHLLDFGIAKPLQGAADEQATATALRLLTPQYASPEQLLGQPMGVAADLYQMGLLLYLLLSGCQAQQPTDPSPAALQRAVCEQLPLPPSQHFAEGDDLQRRAEARSASPKALRRRLRGDLDRIVLMCLRKESPARYADADSLAEDLRRWQRGLPVRARSPSLAYRLRRLLARHPLESAVLGLLAAVLLLFALQQREQALALAAERDHAAAQALRAERVKAMLLQLLAQADPERSGVADLSVREVLARGLEPLEAELAADPPLGFDLRLTVADAQLSLGLPDEAWAEIERAGAVLAEGARSLEQRQLWWLLAGRARYELGDYAQARTLLEQAVAGSEAHDSDASRTLQWEARKALGWVELADGRIERADALFSALLAEIEAQTVPTSRPQPGLPPATPSSSQPDSELALAGILNSLGSARRAAGQLDSATGLLQRSNALYARLLPAGHPERIHVINNLAVLYRSRGDEAAAEALYRQVLDDSRETRGTLHPGTATIMNNLARLLKSQGRLEEALALLHEALKIRSERLGERHPLVAMTHSDIGWVQHDRSELAAAEQHYRLALDLYPAGHAWRAATVFNLGRVFEARGQLEHAEQHYREALQDQQRQYGAEHERVGIDHLHLGIVLRKQGRLQDAALELDHAARVFAAALPATHDRFAQLWIAQADLAESAGRSAEARALLERALAHRQHRLGPDDGRTQAVRARLRP</sequence>
<keyword evidence="10" id="KW-1185">Reference proteome</keyword>
<feature type="domain" description="Protein kinase" evidence="8">
    <location>
        <begin position="133"/>
        <end position="417"/>
    </location>
</feature>
<dbReference type="Gene3D" id="1.10.510.10">
    <property type="entry name" value="Transferase(Phosphotransferase) domain 1"/>
    <property type="match status" value="1"/>
</dbReference>
<dbReference type="PROSITE" id="PS00108">
    <property type="entry name" value="PROTEIN_KINASE_ST"/>
    <property type="match status" value="1"/>
</dbReference>
<dbReference type="SMART" id="SM00028">
    <property type="entry name" value="TPR"/>
    <property type="match status" value="6"/>
</dbReference>
<dbReference type="GO" id="GO:0005524">
    <property type="term" value="F:ATP binding"/>
    <property type="evidence" value="ECO:0007669"/>
    <property type="project" value="UniProtKB-UniRule"/>
</dbReference>
<protein>
    <submittedName>
        <fullName evidence="9">Serine/threonine protein kinase</fullName>
    </submittedName>
</protein>
<dbReference type="InterPro" id="IPR008271">
    <property type="entry name" value="Ser/Thr_kinase_AS"/>
</dbReference>
<dbReference type="SUPFAM" id="SSF56112">
    <property type="entry name" value="Protein kinase-like (PK-like)"/>
    <property type="match status" value="1"/>
</dbReference>
<reference evidence="9 10" key="1">
    <citation type="submission" date="2016-10" db="EMBL/GenBank/DDBJ databases">
        <authorList>
            <person name="de Groot N.N."/>
        </authorList>
    </citation>
    <scope>NUCLEOTIDE SEQUENCE [LARGE SCALE GENOMIC DNA]</scope>
    <source>
        <strain evidence="9 10">DSM 16957</strain>
    </source>
</reference>
<evidence type="ECO:0000259" key="8">
    <source>
        <dbReference type="PROSITE" id="PS50011"/>
    </source>
</evidence>
<keyword evidence="2 6" id="KW-0547">Nucleotide-binding</keyword>
<dbReference type="InterPro" id="IPR011990">
    <property type="entry name" value="TPR-like_helical_dom_sf"/>
</dbReference>
<keyword evidence="3 9" id="KW-0418">Kinase</keyword>
<dbReference type="InterPro" id="IPR019734">
    <property type="entry name" value="TPR_rpt"/>
</dbReference>
<evidence type="ECO:0000256" key="7">
    <source>
        <dbReference type="SAM" id="MobiDB-lite"/>
    </source>
</evidence>
<dbReference type="AlphaFoldDB" id="A0A1G6Z455"/>
<feature type="binding site" evidence="6">
    <location>
        <position position="164"/>
    </location>
    <ligand>
        <name>ATP</name>
        <dbReference type="ChEBI" id="CHEBI:30616"/>
    </ligand>
</feature>
<accession>A0A1G6Z455</accession>
<dbReference type="PROSITE" id="PS50005">
    <property type="entry name" value="TPR"/>
    <property type="match status" value="2"/>
</dbReference>
<feature type="repeat" description="TPR" evidence="5">
    <location>
        <begin position="843"/>
        <end position="876"/>
    </location>
</feature>
<dbReference type="InterPro" id="IPR000719">
    <property type="entry name" value="Prot_kinase_dom"/>
</dbReference>
<dbReference type="Proteomes" id="UP000199603">
    <property type="component" value="Unassembled WGS sequence"/>
</dbReference>
<evidence type="ECO:0000256" key="2">
    <source>
        <dbReference type="ARBA" id="ARBA00022741"/>
    </source>
</evidence>
<evidence type="ECO:0000256" key="4">
    <source>
        <dbReference type="ARBA" id="ARBA00022840"/>
    </source>
</evidence>
<dbReference type="STRING" id="265719.SAMN04488509_11247"/>
<evidence type="ECO:0000256" key="3">
    <source>
        <dbReference type="ARBA" id="ARBA00022777"/>
    </source>
</evidence>
<dbReference type="GO" id="GO:0004674">
    <property type="term" value="F:protein serine/threonine kinase activity"/>
    <property type="evidence" value="ECO:0007669"/>
    <property type="project" value="UniProtKB-KW"/>
</dbReference>
<dbReference type="RefSeq" id="WP_091244607.1">
    <property type="nucleotide sequence ID" value="NZ_FNAG01000012.1"/>
</dbReference>
<gene>
    <name evidence="9" type="ORF">SAMN04488509_11247</name>
</gene>
<keyword evidence="4 6" id="KW-0067">ATP-binding</keyword>
<dbReference type="InterPro" id="IPR011009">
    <property type="entry name" value="Kinase-like_dom_sf"/>
</dbReference>
<evidence type="ECO:0000313" key="9">
    <source>
        <dbReference type="EMBL" id="SDD97544.1"/>
    </source>
</evidence>
<keyword evidence="9" id="KW-0723">Serine/threonine-protein kinase</keyword>
<dbReference type="InterPro" id="IPR017441">
    <property type="entry name" value="Protein_kinase_ATP_BS"/>
</dbReference>
<keyword evidence="5" id="KW-0802">TPR repeat</keyword>
<feature type="region of interest" description="Disordered" evidence="7">
    <location>
        <begin position="1"/>
        <end position="22"/>
    </location>
</feature>
<dbReference type="PROSITE" id="PS50011">
    <property type="entry name" value="PROTEIN_KINASE_DOM"/>
    <property type="match status" value="1"/>
</dbReference>
<dbReference type="SMART" id="SM00220">
    <property type="entry name" value="S_TKc"/>
    <property type="match status" value="1"/>
</dbReference>
<organism evidence="9 10">
    <name type="scientific">Aquimonas voraii</name>
    <dbReference type="NCBI Taxonomy" id="265719"/>
    <lineage>
        <taxon>Bacteria</taxon>
        <taxon>Pseudomonadati</taxon>
        <taxon>Pseudomonadota</taxon>
        <taxon>Gammaproteobacteria</taxon>
        <taxon>Lysobacterales</taxon>
        <taxon>Lysobacteraceae</taxon>
        <taxon>Aquimonas</taxon>
    </lineage>
</organism>
<feature type="repeat" description="TPR" evidence="5">
    <location>
        <begin position="763"/>
        <end position="796"/>
    </location>
</feature>
<dbReference type="Pfam" id="PF13424">
    <property type="entry name" value="TPR_12"/>
    <property type="match status" value="3"/>
</dbReference>